<name>A0A916UQX2_9HYPH</name>
<accession>A0A916UQX2</accession>
<dbReference type="EMBL" id="BMGG01000009">
    <property type="protein sequence ID" value="GGC83491.1"/>
    <property type="molecule type" value="Genomic_DNA"/>
</dbReference>
<feature type="region of interest" description="Disordered" evidence="1">
    <location>
        <begin position="379"/>
        <end position="459"/>
    </location>
</feature>
<dbReference type="PANTHER" id="PTHR11102:SF160">
    <property type="entry name" value="ERAD-ASSOCIATED E3 UBIQUITIN-PROTEIN LIGASE COMPONENT HRD3"/>
    <property type="match status" value="1"/>
</dbReference>
<feature type="compositionally biased region" description="Basic and acidic residues" evidence="1">
    <location>
        <begin position="24"/>
        <end position="36"/>
    </location>
</feature>
<evidence type="ECO:0000313" key="3">
    <source>
        <dbReference type="Proteomes" id="UP000637002"/>
    </source>
</evidence>
<reference evidence="2" key="2">
    <citation type="submission" date="2020-09" db="EMBL/GenBank/DDBJ databases">
        <authorList>
            <person name="Sun Q."/>
            <person name="Zhou Y."/>
        </authorList>
    </citation>
    <scope>NUCLEOTIDE SEQUENCE</scope>
    <source>
        <strain evidence="2">CGMCC 1.12919</strain>
    </source>
</reference>
<dbReference type="RefSeq" id="WP_188611589.1">
    <property type="nucleotide sequence ID" value="NZ_BMGG01000009.1"/>
</dbReference>
<dbReference type="Gene3D" id="1.25.40.10">
    <property type="entry name" value="Tetratricopeptide repeat domain"/>
    <property type="match status" value="1"/>
</dbReference>
<protein>
    <recommendedName>
        <fullName evidence="4">Sel1 repeat family protein</fullName>
    </recommendedName>
</protein>
<feature type="compositionally biased region" description="Low complexity" evidence="1">
    <location>
        <begin position="395"/>
        <end position="410"/>
    </location>
</feature>
<dbReference type="InterPro" id="IPR050767">
    <property type="entry name" value="Sel1_AlgK"/>
</dbReference>
<evidence type="ECO:0008006" key="4">
    <source>
        <dbReference type="Google" id="ProtNLM"/>
    </source>
</evidence>
<dbReference type="SMART" id="SM00671">
    <property type="entry name" value="SEL1"/>
    <property type="match status" value="4"/>
</dbReference>
<feature type="compositionally biased region" description="Low complexity" evidence="1">
    <location>
        <begin position="850"/>
        <end position="873"/>
    </location>
</feature>
<proteinExistence type="predicted"/>
<feature type="region of interest" description="Disordered" evidence="1">
    <location>
        <begin position="606"/>
        <end position="657"/>
    </location>
</feature>
<dbReference type="InterPro" id="IPR011990">
    <property type="entry name" value="TPR-like_helical_dom_sf"/>
</dbReference>
<dbReference type="PANTHER" id="PTHR11102">
    <property type="entry name" value="SEL-1-LIKE PROTEIN"/>
    <property type="match status" value="1"/>
</dbReference>
<dbReference type="Proteomes" id="UP000637002">
    <property type="component" value="Unassembled WGS sequence"/>
</dbReference>
<feature type="compositionally biased region" description="Polar residues" evidence="1">
    <location>
        <begin position="530"/>
        <end position="543"/>
    </location>
</feature>
<comment type="caution">
    <text evidence="2">The sequence shown here is derived from an EMBL/GenBank/DDBJ whole genome shotgun (WGS) entry which is preliminary data.</text>
</comment>
<feature type="compositionally biased region" description="Pro residues" evidence="1">
    <location>
        <begin position="382"/>
        <end position="394"/>
    </location>
</feature>
<feature type="region of interest" description="Disordered" evidence="1">
    <location>
        <begin position="1"/>
        <end position="122"/>
    </location>
</feature>
<dbReference type="InterPro" id="IPR006597">
    <property type="entry name" value="Sel1-like"/>
</dbReference>
<evidence type="ECO:0000256" key="1">
    <source>
        <dbReference type="SAM" id="MobiDB-lite"/>
    </source>
</evidence>
<keyword evidence="3" id="KW-1185">Reference proteome</keyword>
<gene>
    <name evidence="2" type="ORF">GCM10010994_46700</name>
</gene>
<dbReference type="SUPFAM" id="SSF81901">
    <property type="entry name" value="HCP-like"/>
    <property type="match status" value="1"/>
</dbReference>
<feature type="region of interest" description="Disordered" evidence="1">
    <location>
        <begin position="485"/>
        <end position="572"/>
    </location>
</feature>
<feature type="compositionally biased region" description="Pro residues" evidence="1">
    <location>
        <begin position="637"/>
        <end position="651"/>
    </location>
</feature>
<organism evidence="2 3">
    <name type="scientific">Chelatococcus reniformis</name>
    <dbReference type="NCBI Taxonomy" id="1494448"/>
    <lineage>
        <taxon>Bacteria</taxon>
        <taxon>Pseudomonadati</taxon>
        <taxon>Pseudomonadota</taxon>
        <taxon>Alphaproteobacteria</taxon>
        <taxon>Hyphomicrobiales</taxon>
        <taxon>Chelatococcaceae</taxon>
        <taxon>Chelatococcus</taxon>
    </lineage>
</organism>
<feature type="compositionally biased region" description="Low complexity" evidence="1">
    <location>
        <begin position="485"/>
        <end position="509"/>
    </location>
</feature>
<dbReference type="AlphaFoldDB" id="A0A916UQX2"/>
<reference evidence="2" key="1">
    <citation type="journal article" date="2014" name="Int. J. Syst. Evol. Microbiol.">
        <title>Complete genome sequence of Corynebacterium casei LMG S-19264T (=DSM 44701T), isolated from a smear-ripened cheese.</title>
        <authorList>
            <consortium name="US DOE Joint Genome Institute (JGI-PGF)"/>
            <person name="Walter F."/>
            <person name="Albersmeier A."/>
            <person name="Kalinowski J."/>
            <person name="Ruckert C."/>
        </authorList>
    </citation>
    <scope>NUCLEOTIDE SEQUENCE</scope>
    <source>
        <strain evidence="2">CGMCC 1.12919</strain>
    </source>
</reference>
<evidence type="ECO:0000313" key="2">
    <source>
        <dbReference type="EMBL" id="GGC83491.1"/>
    </source>
</evidence>
<dbReference type="Pfam" id="PF08238">
    <property type="entry name" value="Sel1"/>
    <property type="match status" value="4"/>
</dbReference>
<sequence>MRTFDPPISSAPDGHAGPGNARAGSDDRPGSERERAPLPLDRIAARLQAYSDGSSTADLRRSSPPRAKISTARHGGAATSGRSDIFEPRVAAAAAGKTGLDRPRPEVAAQSADGSPASHGLGLDNLATRQDLRALHDAIDRAGQAMARQTRREVEEAMATPVRLLRDEVQGLAKTVGRAPGARVVLSLERRLDEIRTSIDALVRDGDAQNAEAQRLEGRLDQIDARLGGLVHTVEALAPAAGADTLTALRAEIVRLTEQLETQEVKGTDLSPLLSAVEKDLGEMRTHLNIVRDLAAKGGEAAPPAGPTHPPEVGDIRRSLAEIRAAQSHGSRQSEQGFEAMRRSLAELTQRLRTMEQPGARPAGGDEPRGARADARVLVGPVAPPPAPPTPRVAPPRAADARSSSITAPPAVAPPTPPAADGLATEPAAAAGQLPRAGGHGTADEAPEEPLPPLPTAGGLVAAPGTIKANFINAARRARGLIGDPAPAADAAAPAPPGAAASEPTAETAQPSGRAEDAPGVEAPLRQPPVDQSSQTAIASVQPPSAADAALPRAGTPGVKPRSSLPRPKRPWLGKRGLFWVSGLAIAAVSAPAAVSVVRQLSIGSPQAPAPGHATARAPKTAEPGARARVADRSPAMAPPAAPSTPAPVMPDSPLSESPDAIYDLGDRLVEGGGGVKDLKLAATILEKAAERGLAPAQYRLGRLLEKGLGVPRDPARARLWYERAAVQGNVKAMHNLAVLCADGTEGKPDYAAAAVWFRRAAELGLSDSQFNLAVLLTRGLGITADAAEAYVWFAVAARGGDGEAARKRDEVGAGLSAVGLESARAVADRWKAQPLDRAANEAVPGTDTSAPAAVAPAPPNASNRVPARNGRA</sequence>
<feature type="region of interest" description="Disordered" evidence="1">
    <location>
        <begin position="837"/>
        <end position="873"/>
    </location>
</feature>